<proteinExistence type="predicted"/>
<dbReference type="EMBL" id="JANPWB010000002">
    <property type="protein sequence ID" value="KAJ1212003.1"/>
    <property type="molecule type" value="Genomic_DNA"/>
</dbReference>
<evidence type="ECO:0000313" key="2">
    <source>
        <dbReference type="Proteomes" id="UP001066276"/>
    </source>
</evidence>
<evidence type="ECO:0000313" key="1">
    <source>
        <dbReference type="EMBL" id="KAJ1212003.1"/>
    </source>
</evidence>
<sequence length="174" mass="18503">MQSALAEGPCVAPVVPGFCPGVFADLGTQTVLRGCSPSAEILTCRSRDDHASLHKPCGWGPLWGPGSCCGPSTYVVTEKWCGGAVRHQQTSLHANLGMTMHHFTSHVAGVPPGARVVLWPFHMCRDSEVVRRCCSPSADIPTCKSRDDHASLHKPCGWGPSWGQGRAVALPHVS</sequence>
<keyword evidence="2" id="KW-1185">Reference proteome</keyword>
<comment type="caution">
    <text evidence="1">The sequence shown here is derived from an EMBL/GenBank/DDBJ whole genome shotgun (WGS) entry which is preliminary data.</text>
</comment>
<dbReference type="AlphaFoldDB" id="A0AAV7WHE6"/>
<name>A0AAV7WHE6_PLEWA</name>
<organism evidence="1 2">
    <name type="scientific">Pleurodeles waltl</name>
    <name type="common">Iberian ribbed newt</name>
    <dbReference type="NCBI Taxonomy" id="8319"/>
    <lineage>
        <taxon>Eukaryota</taxon>
        <taxon>Metazoa</taxon>
        <taxon>Chordata</taxon>
        <taxon>Craniata</taxon>
        <taxon>Vertebrata</taxon>
        <taxon>Euteleostomi</taxon>
        <taxon>Amphibia</taxon>
        <taxon>Batrachia</taxon>
        <taxon>Caudata</taxon>
        <taxon>Salamandroidea</taxon>
        <taxon>Salamandridae</taxon>
        <taxon>Pleurodelinae</taxon>
        <taxon>Pleurodeles</taxon>
    </lineage>
</organism>
<gene>
    <name evidence="1" type="ORF">NDU88_007349</name>
</gene>
<accession>A0AAV7WHE6</accession>
<dbReference type="Proteomes" id="UP001066276">
    <property type="component" value="Chromosome 1_2"/>
</dbReference>
<reference evidence="1" key="1">
    <citation type="journal article" date="2022" name="bioRxiv">
        <title>Sequencing and chromosome-scale assembly of the giantPleurodeles waltlgenome.</title>
        <authorList>
            <person name="Brown T."/>
            <person name="Elewa A."/>
            <person name="Iarovenko S."/>
            <person name="Subramanian E."/>
            <person name="Araus A.J."/>
            <person name="Petzold A."/>
            <person name="Susuki M."/>
            <person name="Suzuki K.-i.T."/>
            <person name="Hayashi T."/>
            <person name="Toyoda A."/>
            <person name="Oliveira C."/>
            <person name="Osipova E."/>
            <person name="Leigh N.D."/>
            <person name="Simon A."/>
            <person name="Yun M.H."/>
        </authorList>
    </citation>
    <scope>NUCLEOTIDE SEQUENCE</scope>
    <source>
        <strain evidence="1">20211129_DDA</strain>
        <tissue evidence="1">Liver</tissue>
    </source>
</reference>
<protein>
    <submittedName>
        <fullName evidence="1">Uncharacterized protein</fullName>
    </submittedName>
</protein>